<evidence type="ECO:0000313" key="3">
    <source>
        <dbReference type="EMBL" id="KJL40350.1"/>
    </source>
</evidence>
<keyword evidence="2" id="KW-1133">Transmembrane helix</keyword>
<keyword evidence="2" id="KW-0812">Transmembrane</keyword>
<dbReference type="OrthoDB" id="5070431at2"/>
<reference evidence="3 4" key="1">
    <citation type="submission" date="2015-02" db="EMBL/GenBank/DDBJ databases">
        <title>Draft genome sequences of ten Microbacterium spp. with emphasis on heavy metal contaminated environments.</title>
        <authorList>
            <person name="Corretto E."/>
        </authorList>
    </citation>
    <scope>NUCLEOTIDE SEQUENCE [LARGE SCALE GENOMIC DNA]</scope>
    <source>
        <strain evidence="3 4">DSM 8608</strain>
    </source>
</reference>
<proteinExistence type="predicted"/>
<feature type="coiled-coil region" evidence="1">
    <location>
        <begin position="228"/>
        <end position="255"/>
    </location>
</feature>
<gene>
    <name evidence="3" type="ORF">RS82_03679</name>
</gene>
<feature type="transmembrane region" description="Helical" evidence="2">
    <location>
        <begin position="6"/>
        <end position="33"/>
    </location>
</feature>
<organism evidence="3 4">
    <name type="scientific">Microbacterium trichothecenolyticum</name>
    <name type="common">Aureobacterium trichothecenolyticum</name>
    <dbReference type="NCBI Taxonomy" id="69370"/>
    <lineage>
        <taxon>Bacteria</taxon>
        <taxon>Bacillati</taxon>
        <taxon>Actinomycetota</taxon>
        <taxon>Actinomycetes</taxon>
        <taxon>Micrococcales</taxon>
        <taxon>Microbacteriaceae</taxon>
        <taxon>Microbacterium</taxon>
    </lineage>
</organism>
<protein>
    <submittedName>
        <fullName evidence="3">Uncharacterized protein</fullName>
    </submittedName>
</protein>
<evidence type="ECO:0000256" key="2">
    <source>
        <dbReference type="SAM" id="Phobius"/>
    </source>
</evidence>
<evidence type="ECO:0000256" key="1">
    <source>
        <dbReference type="SAM" id="Coils"/>
    </source>
</evidence>
<keyword evidence="1" id="KW-0175">Coiled coil</keyword>
<dbReference type="Proteomes" id="UP000034098">
    <property type="component" value="Unassembled WGS sequence"/>
</dbReference>
<sequence length="423" mass="44671">MPELAAAIMGWLVPALVVFGVTALAVAAIVWAVRRARRSPRARAAAERERAKAGATLVKLDDEVAELDLEVGLSGALYGGDAPASLRRARLTAQHVRNDAFEDYRAISDPTVAPQEVQRVSARIERRAGEALATVAAARKEHGAWVTANVSAAGQIDAARRRLAALHASMGDPAALVAELSSRFAEEEWRDASRSAHAALSEVTAAEGHLDAAAARAADPSLSALPDLAAAERALRQAEADARNLEETHRLVLQAAQAVPDEIASARTALRQASVTREHLDAADAARLGTELHAIDGELNRIETDAARHPTRTVDAIARLRSRLDLALGDARTSQQRLRGARTALPGTLAAARGALAQAEASVSRSRAGADARSRLLSAQRELARARQAQDPVAALDAARRAMRDAEDAKALADFVRQAGPLG</sequence>
<dbReference type="PATRIC" id="fig|69370.6.peg.3746"/>
<dbReference type="RefSeq" id="WP_045302266.1">
    <property type="nucleotide sequence ID" value="NZ_JYJA01000040.1"/>
</dbReference>
<dbReference type="EMBL" id="JYJA01000040">
    <property type="protein sequence ID" value="KJL40350.1"/>
    <property type="molecule type" value="Genomic_DNA"/>
</dbReference>
<comment type="caution">
    <text evidence="3">The sequence shown here is derived from an EMBL/GenBank/DDBJ whole genome shotgun (WGS) entry which is preliminary data.</text>
</comment>
<keyword evidence="4" id="KW-1185">Reference proteome</keyword>
<keyword evidence="2" id="KW-0472">Membrane</keyword>
<name>A0A0M2H8C7_MICTR</name>
<dbReference type="AlphaFoldDB" id="A0A0M2H8C7"/>
<evidence type="ECO:0000313" key="4">
    <source>
        <dbReference type="Proteomes" id="UP000034098"/>
    </source>
</evidence>
<accession>A0A0M2H8C7</accession>